<evidence type="ECO:0000313" key="1">
    <source>
        <dbReference type="EnsemblPlants" id="EMT13454"/>
    </source>
</evidence>
<dbReference type="AlphaFoldDB" id="N1R2I5"/>
<name>N1R2I5_AEGTA</name>
<dbReference type="EnsemblPlants" id="EMT13454">
    <property type="protein sequence ID" value="EMT13454"/>
    <property type="gene ID" value="F775_14099"/>
</dbReference>
<evidence type="ECO:0008006" key="2">
    <source>
        <dbReference type="Google" id="ProtNLM"/>
    </source>
</evidence>
<accession>N1R2I5</accession>
<reference evidence="1" key="1">
    <citation type="submission" date="2015-06" db="UniProtKB">
        <authorList>
            <consortium name="EnsemblPlants"/>
        </authorList>
    </citation>
    <scope>IDENTIFICATION</scope>
</reference>
<sequence length="97" mass="11046">MALRRQLCLCVLLLPLLPLVLAFLASPVAALPAENCYETVMRVPKWCAGEFIVALFAKKRHWISRPCCNRLVCVRELACYSVLQSYCVPQAWQDNCF</sequence>
<organism evidence="1">
    <name type="scientific">Aegilops tauschii</name>
    <name type="common">Tausch's goatgrass</name>
    <name type="synonym">Aegilops squarrosa</name>
    <dbReference type="NCBI Taxonomy" id="37682"/>
    <lineage>
        <taxon>Eukaryota</taxon>
        <taxon>Viridiplantae</taxon>
        <taxon>Streptophyta</taxon>
        <taxon>Embryophyta</taxon>
        <taxon>Tracheophyta</taxon>
        <taxon>Spermatophyta</taxon>
        <taxon>Magnoliopsida</taxon>
        <taxon>Liliopsida</taxon>
        <taxon>Poales</taxon>
        <taxon>Poaceae</taxon>
        <taxon>BOP clade</taxon>
        <taxon>Pooideae</taxon>
        <taxon>Triticodae</taxon>
        <taxon>Triticeae</taxon>
        <taxon>Triticinae</taxon>
        <taxon>Aegilops</taxon>
    </lineage>
</organism>
<proteinExistence type="predicted"/>
<protein>
    <recommendedName>
        <fullName evidence="2">Prolamin-like domain-containing protein</fullName>
    </recommendedName>
</protein>